<dbReference type="Proteomes" id="UP001519460">
    <property type="component" value="Unassembled WGS sequence"/>
</dbReference>
<evidence type="ECO:0000313" key="1">
    <source>
        <dbReference type="EMBL" id="KAK7456566.1"/>
    </source>
</evidence>
<evidence type="ECO:0000313" key="2">
    <source>
        <dbReference type="Proteomes" id="UP001519460"/>
    </source>
</evidence>
<keyword evidence="2" id="KW-1185">Reference proteome</keyword>
<dbReference type="AlphaFoldDB" id="A0ABD0J392"/>
<reference evidence="1 2" key="1">
    <citation type="journal article" date="2023" name="Sci. Data">
        <title>Genome assembly of the Korean intertidal mud-creeper Batillaria attramentaria.</title>
        <authorList>
            <person name="Patra A.K."/>
            <person name="Ho P.T."/>
            <person name="Jun S."/>
            <person name="Lee S.J."/>
            <person name="Kim Y."/>
            <person name="Won Y.J."/>
        </authorList>
    </citation>
    <scope>NUCLEOTIDE SEQUENCE [LARGE SCALE GENOMIC DNA]</scope>
    <source>
        <strain evidence="1">Wonlab-2016</strain>
    </source>
</reference>
<feature type="non-terminal residue" evidence="1">
    <location>
        <position position="1"/>
    </location>
</feature>
<accession>A0ABD0J392</accession>
<protein>
    <submittedName>
        <fullName evidence="1">Uncharacterized protein</fullName>
    </submittedName>
</protein>
<dbReference type="EMBL" id="JACVVK020000680">
    <property type="protein sequence ID" value="KAK7456566.1"/>
    <property type="molecule type" value="Genomic_DNA"/>
</dbReference>
<sequence length="317" mass="34347">HCSPFSFCKCSVSQSTLPPILLLQVFSLPEYTATHSPSASVQSPRVHCHPFSLCKCSVSQSTLPPILLLPPILPLQVFSLPEYTATHSPSASVQSPGVHCHPFSFCKCSASRSTLPPILLLQVFSLPEYTATHSPSASVQPPRVHCHPFSLCKCSVSQSTLPPILPLQVFSLPEYTATHSESISVSQYAAAHSHSVSQKYPAAQCFPEVSCSPVFPRSTVGPILQVFHFPRNPYSPFPFCVFISFPDVQCDPFCKCFTVPEVYFAVRANSHSASVSVSQTYNGTHSVSVLGSQKDPTAYSHSVAVSVSQKYAVAIVF</sequence>
<proteinExistence type="predicted"/>
<name>A0ABD0J392_9CAEN</name>
<comment type="caution">
    <text evidence="1">The sequence shown here is derived from an EMBL/GenBank/DDBJ whole genome shotgun (WGS) entry which is preliminary data.</text>
</comment>
<gene>
    <name evidence="1" type="ORF">BaRGS_00039320</name>
</gene>
<organism evidence="1 2">
    <name type="scientific">Batillaria attramentaria</name>
    <dbReference type="NCBI Taxonomy" id="370345"/>
    <lineage>
        <taxon>Eukaryota</taxon>
        <taxon>Metazoa</taxon>
        <taxon>Spiralia</taxon>
        <taxon>Lophotrochozoa</taxon>
        <taxon>Mollusca</taxon>
        <taxon>Gastropoda</taxon>
        <taxon>Caenogastropoda</taxon>
        <taxon>Sorbeoconcha</taxon>
        <taxon>Cerithioidea</taxon>
        <taxon>Batillariidae</taxon>
        <taxon>Batillaria</taxon>
    </lineage>
</organism>